<dbReference type="EMBL" id="RXHU01000015">
    <property type="protein sequence ID" value="RTE10796.1"/>
    <property type="molecule type" value="Genomic_DNA"/>
</dbReference>
<dbReference type="Gene3D" id="2.60.120.260">
    <property type="entry name" value="Galactose-binding domain-like"/>
    <property type="match status" value="1"/>
</dbReference>
<sequence>MATIREVEAMGKASSRKAWKVGCSLALAWLLGVGGVVQSTAYGMDLKALSEVVASASVTDATYQSVTPVITPWDSFQTTFGGHTAIPVIHAGNIAIDGTLNEWGSYSGLHLPAASGQVVMSGWTGEADVSADVYLAYDDDFFYWAARVKDNVHTPVADSTMWRGDSIQFAFSPGGIYGPEYGINYMDGTAHLWQFSEGQAVAGKDQITAAASQQGNETVYEVKMPWTTISTGKPANGVLPFTLLINDNDGAGRKGWIEWTPGIGKAKSPDDHARLQLIPTAEPWSFWVEGPGKTDTMIANDYKLYAVNWKNTPQTLELASEVLGVRQQVVIPGQSAAELTLPFTATEAKTYQLDFTMADAVSGQTKQQSFQVEANLSAQAVGAILDSVNAKLPQLEQLLLQNEAQGLSTDYERVNYTVIKDFVQYGKDDIANGRLSRAQYVAFELERLYDEAEAKLQSYLSGAQVPQAAPRYVTGKSDISGYSFLGNTNVRSTGATERRPIFYTGYGHFNQVRSDIPKFQDLGANIIQIEIGPRDVIVDNKDFVNQYEVGRSGGVTASVNPVSGDSHSGDYSLRIANSSPFQSNVYVNVGQTIPVEPNTTYTFKVWVKGENAKNVWFPGGAGWKQRKSFPSGTYNWTEVSYTYTTGAAETSYRLTVLSENAGTVWIDDLSVVKAGSTVNLVQNPGFEELGGYSENKPYIVSTKKIDSDIRQVLQRAADNDIAVNLLLSPHYFPAWALDKWPELKTTNSGGIKFSMMQPIARSIIEDYLRTLIPLIKTYPSLHSVTLSNEPTYQANQDPYAVGAWQDYLSSIYNGDIQSLNVVYNKNYSSFADVTMPAQITATPAAYDYVLFNQDYFARWHEWMAGIIHELAPELPVHAKIMGDPQGSLSWGIDVERFSGLSQINGNDNWNYINEGPKGFMEELSFYDLQTSFKQAPVFNSEHHVIADGDKSYIPEQADHVRSDLWQSSIHGESATTYWIWERTYDAASSREGSILHRPDVVADIGRTNLDLNRLAKEVTALQNEKPQVAILYSLASGVFTSDYAKVSLRAYEALSYSGRKAGYVSERQIASGGLNDYKLLIVPNAVRADAATLQGIRQFQEQGGKVLVIGSGTLKYSPHGELLSTADRDYIFAHAVTIASTDRTAEQIRVELLPLLENVDPGRIGLVDPVTRQPVYGVEWRSVDYDGAPLVNAVNYGASSITVSAERDGIPLTGFTNLITGETFTGTSFELQPLTPYLLQLRDTEPPVTTAAVHPGQPDGANGWYVHPVTLELLAEDRQSGILGSEYRLNGEGGWHSYSGPITIDQDGSYAVSIRSTDRAGNAEMPKTVAVNLDQTAPSITVTLPNGNGAYDGSGELTPLIEVNDNLSGAEGSATTVTVDTYAYAVGTAIPLYTLSPGMHTLVVSASEKAGNQASTTIHFETVTGLPTLMAMVNRFAGSKEIDQPGIANSLQAKLRNGKVKPFIQEVEAQLGKHISDAAASFLLRDARYLLARLE</sequence>
<name>A0A430JIK5_9BACL</name>
<evidence type="ECO:0000256" key="5">
    <source>
        <dbReference type="ARBA" id="ARBA00023295"/>
    </source>
</evidence>
<dbReference type="SUPFAM" id="SSF49785">
    <property type="entry name" value="Galactose-binding domain-like"/>
    <property type="match status" value="1"/>
</dbReference>
<feature type="domain" description="Glycoside hydrolase family 42 N-terminal" evidence="7">
    <location>
        <begin position="711"/>
        <end position="996"/>
    </location>
</feature>
<dbReference type="PANTHER" id="PTHR36447:SF2">
    <property type="entry name" value="BETA-GALACTOSIDASE YESZ"/>
    <property type="match status" value="1"/>
</dbReference>
<evidence type="ECO:0000259" key="8">
    <source>
        <dbReference type="Pfam" id="PF06452"/>
    </source>
</evidence>
<dbReference type="GO" id="GO:0004565">
    <property type="term" value="F:beta-galactosidase activity"/>
    <property type="evidence" value="ECO:0007669"/>
    <property type="project" value="InterPro"/>
</dbReference>
<evidence type="ECO:0000256" key="1">
    <source>
        <dbReference type="ARBA" id="ARBA00007495"/>
    </source>
</evidence>
<evidence type="ECO:0008006" key="11">
    <source>
        <dbReference type="Google" id="ProtNLM"/>
    </source>
</evidence>
<reference evidence="9 10" key="1">
    <citation type="submission" date="2018-12" db="EMBL/GenBank/DDBJ databases">
        <title>Bacillus ochoae sp. nov., Paenibacillus whitsoniae sp. nov., Paenibacillus spiritus sp. nov. Isolated from the Mars Exploration Rover during spacecraft assembly.</title>
        <authorList>
            <person name="Seuylemezian A."/>
            <person name="Vaishampayan P."/>
        </authorList>
    </citation>
    <scope>NUCLEOTIDE SEQUENCE [LARGE SCALE GENOMIC DNA]</scope>
    <source>
        <strain evidence="9 10">MER 54</strain>
    </source>
</reference>
<dbReference type="InterPro" id="IPR008979">
    <property type="entry name" value="Galactose-bd-like_sf"/>
</dbReference>
<evidence type="ECO:0000313" key="9">
    <source>
        <dbReference type="EMBL" id="RTE10796.1"/>
    </source>
</evidence>
<accession>A0A430JIK5</accession>
<evidence type="ECO:0000259" key="6">
    <source>
        <dbReference type="Pfam" id="PF02018"/>
    </source>
</evidence>
<dbReference type="InterPro" id="IPR013529">
    <property type="entry name" value="Glyco_hydro_42_N"/>
</dbReference>
<keyword evidence="3" id="KW-0378">Hydrolase</keyword>
<dbReference type="CDD" id="cd03143">
    <property type="entry name" value="A4_beta-galactosidase_middle_domain"/>
    <property type="match status" value="1"/>
</dbReference>
<proteinExistence type="inferred from homology"/>
<dbReference type="InterPro" id="IPR058094">
    <property type="entry name" value="Ig-like_OmpL47-like"/>
</dbReference>
<evidence type="ECO:0000259" key="7">
    <source>
        <dbReference type="Pfam" id="PF02449"/>
    </source>
</evidence>
<protein>
    <recommendedName>
        <fullName evidence="11">Beta-galactosidase</fullName>
    </recommendedName>
</protein>
<comment type="similarity">
    <text evidence="1">Belongs to the glycosyl hydrolase 10 (cellulase F) family.</text>
</comment>
<organism evidence="9 10">
    <name type="scientific">Paenibacillus whitsoniae</name>
    <dbReference type="NCBI Taxonomy" id="2496558"/>
    <lineage>
        <taxon>Bacteria</taxon>
        <taxon>Bacillati</taxon>
        <taxon>Bacillota</taxon>
        <taxon>Bacilli</taxon>
        <taxon>Bacillales</taxon>
        <taxon>Paenibacillaceae</taxon>
        <taxon>Paenibacillus</taxon>
    </lineage>
</organism>
<dbReference type="Gene3D" id="2.60.40.1190">
    <property type="match status" value="1"/>
</dbReference>
<dbReference type="GO" id="GO:0016052">
    <property type="term" value="P:carbohydrate catabolic process"/>
    <property type="evidence" value="ECO:0007669"/>
    <property type="project" value="InterPro"/>
</dbReference>
<dbReference type="InterPro" id="IPR003305">
    <property type="entry name" value="CenC_carb-bd"/>
</dbReference>
<evidence type="ECO:0000313" key="10">
    <source>
        <dbReference type="Proteomes" id="UP000276128"/>
    </source>
</evidence>
<evidence type="ECO:0000256" key="3">
    <source>
        <dbReference type="ARBA" id="ARBA00022801"/>
    </source>
</evidence>
<keyword evidence="4" id="KW-0862">Zinc</keyword>
<feature type="domain" description="CBM-cenC" evidence="6">
    <location>
        <begin position="555"/>
        <end position="658"/>
    </location>
</feature>
<dbReference type="Gene3D" id="3.20.20.80">
    <property type="entry name" value="Glycosidases"/>
    <property type="match status" value="1"/>
</dbReference>
<dbReference type="NCBIfam" id="NF047446">
    <property type="entry name" value="barrel_OmpL47"/>
    <property type="match status" value="1"/>
</dbReference>
<keyword evidence="5" id="KW-0326">Glycosidase</keyword>
<dbReference type="CDD" id="cd09621">
    <property type="entry name" value="CBM9_like_5"/>
    <property type="match status" value="1"/>
</dbReference>
<comment type="caution">
    <text evidence="9">The sequence shown here is derived from an EMBL/GenBank/DDBJ whole genome shotgun (WGS) entry which is preliminary data.</text>
</comment>
<dbReference type="PANTHER" id="PTHR36447">
    <property type="entry name" value="BETA-GALACTOSIDASE GANA"/>
    <property type="match status" value="1"/>
</dbReference>
<dbReference type="InterPro" id="IPR029062">
    <property type="entry name" value="Class_I_gatase-like"/>
</dbReference>
<dbReference type="Pfam" id="PF02018">
    <property type="entry name" value="CBM_4_9"/>
    <property type="match status" value="1"/>
</dbReference>
<dbReference type="InterPro" id="IPR003476">
    <property type="entry name" value="Glyco_hydro_42"/>
</dbReference>
<dbReference type="Pfam" id="PF02449">
    <property type="entry name" value="Glyco_hydro_42"/>
    <property type="match status" value="1"/>
</dbReference>
<dbReference type="SUPFAM" id="SSF52317">
    <property type="entry name" value="Class I glutamine amidotransferase-like"/>
    <property type="match status" value="1"/>
</dbReference>
<keyword evidence="10" id="KW-1185">Reference proteome</keyword>
<dbReference type="GO" id="GO:0046872">
    <property type="term" value="F:metal ion binding"/>
    <property type="evidence" value="ECO:0007669"/>
    <property type="project" value="UniProtKB-KW"/>
</dbReference>
<dbReference type="GO" id="GO:0030246">
    <property type="term" value="F:carbohydrate binding"/>
    <property type="evidence" value="ECO:0007669"/>
    <property type="project" value="InterPro"/>
</dbReference>
<gene>
    <name evidence="9" type="ORF">EJQ19_05875</name>
</gene>
<evidence type="ECO:0000256" key="4">
    <source>
        <dbReference type="ARBA" id="ARBA00022833"/>
    </source>
</evidence>
<dbReference type="Pfam" id="PF06452">
    <property type="entry name" value="CBM9_1"/>
    <property type="match status" value="1"/>
</dbReference>
<dbReference type="Proteomes" id="UP000276128">
    <property type="component" value="Unassembled WGS sequence"/>
</dbReference>
<dbReference type="SUPFAM" id="SSF49344">
    <property type="entry name" value="CBD9-like"/>
    <property type="match status" value="1"/>
</dbReference>
<feature type="domain" description="Carbohydrate-binding" evidence="8">
    <location>
        <begin position="96"/>
        <end position="265"/>
    </location>
</feature>
<dbReference type="InterPro" id="IPR017853">
    <property type="entry name" value="GH"/>
</dbReference>
<dbReference type="OrthoDB" id="222556at2"/>
<dbReference type="InterPro" id="IPR010502">
    <property type="entry name" value="Carb-bd_dom_fam9"/>
</dbReference>
<keyword evidence="2" id="KW-0479">Metal-binding</keyword>
<dbReference type="Gene3D" id="3.40.50.880">
    <property type="match status" value="1"/>
</dbReference>
<evidence type="ECO:0000256" key="2">
    <source>
        <dbReference type="ARBA" id="ARBA00022723"/>
    </source>
</evidence>
<dbReference type="SUPFAM" id="SSF51445">
    <property type="entry name" value="(Trans)glycosidases"/>
    <property type="match status" value="1"/>
</dbReference>
<dbReference type="GO" id="GO:0009341">
    <property type="term" value="C:beta-galactosidase complex"/>
    <property type="evidence" value="ECO:0007669"/>
    <property type="project" value="InterPro"/>
</dbReference>